<gene>
    <name evidence="3" type="ORF">Pla163_16250</name>
</gene>
<evidence type="ECO:0000313" key="4">
    <source>
        <dbReference type="Proteomes" id="UP000319342"/>
    </source>
</evidence>
<evidence type="ECO:0000313" key="3">
    <source>
        <dbReference type="EMBL" id="QDU84514.1"/>
    </source>
</evidence>
<dbReference type="Gene3D" id="3.30.9.10">
    <property type="entry name" value="D-Amino Acid Oxidase, subunit A, domain 2"/>
    <property type="match status" value="1"/>
</dbReference>
<keyword evidence="1" id="KW-0560">Oxidoreductase</keyword>
<dbReference type="PANTHER" id="PTHR13847:SF287">
    <property type="entry name" value="FAD-DEPENDENT OXIDOREDUCTASE DOMAIN-CONTAINING PROTEIN 1"/>
    <property type="match status" value="1"/>
</dbReference>
<organism evidence="3 4">
    <name type="scientific">Rohdeia mirabilis</name>
    <dbReference type="NCBI Taxonomy" id="2528008"/>
    <lineage>
        <taxon>Bacteria</taxon>
        <taxon>Pseudomonadati</taxon>
        <taxon>Planctomycetota</taxon>
        <taxon>Planctomycetia</taxon>
        <taxon>Planctomycetia incertae sedis</taxon>
        <taxon>Rohdeia</taxon>
    </lineage>
</organism>
<reference evidence="3 4" key="1">
    <citation type="submission" date="2019-02" db="EMBL/GenBank/DDBJ databases">
        <title>Deep-cultivation of Planctomycetes and their phenomic and genomic characterization uncovers novel biology.</title>
        <authorList>
            <person name="Wiegand S."/>
            <person name="Jogler M."/>
            <person name="Boedeker C."/>
            <person name="Pinto D."/>
            <person name="Vollmers J."/>
            <person name="Rivas-Marin E."/>
            <person name="Kohn T."/>
            <person name="Peeters S.H."/>
            <person name="Heuer A."/>
            <person name="Rast P."/>
            <person name="Oberbeckmann S."/>
            <person name="Bunk B."/>
            <person name="Jeske O."/>
            <person name="Meyerdierks A."/>
            <person name="Storesund J.E."/>
            <person name="Kallscheuer N."/>
            <person name="Luecker S."/>
            <person name="Lage O.M."/>
            <person name="Pohl T."/>
            <person name="Merkel B.J."/>
            <person name="Hornburger P."/>
            <person name="Mueller R.-W."/>
            <person name="Bruemmer F."/>
            <person name="Labrenz M."/>
            <person name="Spormann A.M."/>
            <person name="Op den Camp H."/>
            <person name="Overmann J."/>
            <person name="Amann R."/>
            <person name="Jetten M.S.M."/>
            <person name="Mascher T."/>
            <person name="Medema M.H."/>
            <person name="Devos D.P."/>
            <person name="Kaster A.-K."/>
            <person name="Ovreas L."/>
            <person name="Rohde M."/>
            <person name="Galperin M.Y."/>
            <person name="Jogler C."/>
        </authorList>
    </citation>
    <scope>NUCLEOTIDE SEQUENCE [LARGE SCALE GENOMIC DNA]</scope>
    <source>
        <strain evidence="3 4">Pla163</strain>
    </source>
</reference>
<accession>A0A518CZ56</accession>
<dbReference type="GO" id="GO:0016491">
    <property type="term" value="F:oxidoreductase activity"/>
    <property type="evidence" value="ECO:0007669"/>
    <property type="project" value="UniProtKB-KW"/>
</dbReference>
<dbReference type="AlphaFoldDB" id="A0A518CZ56"/>
<name>A0A518CZ56_9BACT</name>
<evidence type="ECO:0000259" key="2">
    <source>
        <dbReference type="Pfam" id="PF01266"/>
    </source>
</evidence>
<dbReference type="Proteomes" id="UP000319342">
    <property type="component" value="Chromosome"/>
</dbReference>
<dbReference type="PANTHER" id="PTHR13847">
    <property type="entry name" value="SARCOSINE DEHYDROGENASE-RELATED"/>
    <property type="match status" value="1"/>
</dbReference>
<dbReference type="InterPro" id="IPR036188">
    <property type="entry name" value="FAD/NAD-bd_sf"/>
</dbReference>
<evidence type="ECO:0000256" key="1">
    <source>
        <dbReference type="ARBA" id="ARBA00023002"/>
    </source>
</evidence>
<dbReference type="InterPro" id="IPR006076">
    <property type="entry name" value="FAD-dep_OxRdtase"/>
</dbReference>
<dbReference type="Gene3D" id="3.50.50.60">
    <property type="entry name" value="FAD/NAD(P)-binding domain"/>
    <property type="match status" value="1"/>
</dbReference>
<protein>
    <submittedName>
        <fullName evidence="3">D-amino acid dehydrogenase small subunit</fullName>
    </submittedName>
</protein>
<feature type="domain" description="FAD dependent oxidoreductase" evidence="2">
    <location>
        <begin position="2"/>
        <end position="350"/>
    </location>
</feature>
<dbReference type="Pfam" id="PF01266">
    <property type="entry name" value="DAO"/>
    <property type="match status" value="1"/>
</dbReference>
<proteinExistence type="predicted"/>
<sequence length="373" mass="38738">MVGAGIGGLATGWELARRGHDVTILERSSSAFTGSSGSNAGILRSVVESEVLCELAARGARALIEPDPELAERSLVDPVGVLLIANEDAGAETLERMGAAARAAGTLYEIVDPTTALRALPHVGTPAKFALWSDREGTIDLDRLRDGLLAAIARRSGRLVFAANVASIETQDGAVRGVHLDRGPMIAADAVVLATGGWADGFARAAGSPLHFEARRRHAAIARPEGAGPDGVGAVVDPSWPVVWNHGDNFYSRPARGGLLVCNCDSTAVDPDGYDLDAAALESLGRAMQRHLRPPFDRAPLDPWCGVRTFAADGEFALGPDPLVAGLYWTAGLGGHGITCGLAAAAVVADAIEGRAETAFASLSPMRFSPTRS</sequence>
<dbReference type="GO" id="GO:0005737">
    <property type="term" value="C:cytoplasm"/>
    <property type="evidence" value="ECO:0007669"/>
    <property type="project" value="TreeGrafter"/>
</dbReference>
<dbReference type="SUPFAM" id="SSF51905">
    <property type="entry name" value="FAD/NAD(P)-binding domain"/>
    <property type="match status" value="1"/>
</dbReference>
<dbReference type="EMBL" id="CP036290">
    <property type="protein sequence ID" value="QDU84514.1"/>
    <property type="molecule type" value="Genomic_DNA"/>
</dbReference>
<dbReference type="RefSeq" id="WP_419186444.1">
    <property type="nucleotide sequence ID" value="NZ_CP036290.1"/>
</dbReference>
<keyword evidence="4" id="KW-1185">Reference proteome</keyword>